<organism evidence="2 3">
    <name type="scientific">Fragilariopsis cylindrus CCMP1102</name>
    <dbReference type="NCBI Taxonomy" id="635003"/>
    <lineage>
        <taxon>Eukaryota</taxon>
        <taxon>Sar</taxon>
        <taxon>Stramenopiles</taxon>
        <taxon>Ochrophyta</taxon>
        <taxon>Bacillariophyta</taxon>
        <taxon>Bacillariophyceae</taxon>
        <taxon>Bacillariophycidae</taxon>
        <taxon>Bacillariales</taxon>
        <taxon>Bacillariaceae</taxon>
        <taxon>Fragilariopsis</taxon>
    </lineage>
</organism>
<evidence type="ECO:0000313" key="2">
    <source>
        <dbReference type="EMBL" id="OEU19572.1"/>
    </source>
</evidence>
<feature type="compositionally biased region" description="Polar residues" evidence="1">
    <location>
        <begin position="541"/>
        <end position="560"/>
    </location>
</feature>
<gene>
    <name evidence="2" type="ORF">FRACYDRAFT_235630</name>
</gene>
<feature type="compositionally biased region" description="Acidic residues" evidence="1">
    <location>
        <begin position="26"/>
        <end position="36"/>
    </location>
</feature>
<accession>A0A1E7FN34</accession>
<feature type="compositionally biased region" description="Low complexity" evidence="1">
    <location>
        <begin position="561"/>
        <end position="577"/>
    </location>
</feature>
<evidence type="ECO:0000256" key="1">
    <source>
        <dbReference type="SAM" id="MobiDB-lite"/>
    </source>
</evidence>
<proteinExistence type="predicted"/>
<feature type="region of interest" description="Disordered" evidence="1">
    <location>
        <begin position="1"/>
        <end position="36"/>
    </location>
</feature>
<name>A0A1E7FN34_9STRA</name>
<feature type="region of interest" description="Disordered" evidence="1">
    <location>
        <begin position="541"/>
        <end position="577"/>
    </location>
</feature>
<feature type="compositionally biased region" description="Acidic residues" evidence="1">
    <location>
        <begin position="1"/>
        <end position="11"/>
    </location>
</feature>
<sequence length="594" mass="67999">MNVVGDDNDDDRETHDQSQDQILSESEAEDSSGYDPDLVDDILSRHLLNLSFQQRTEIREEMHGVKCLAPEETPFLLEESLRLLQIELDINYAELLSNGGNSVGGGDGSGGNGAAYMQSRQIPLYKNSYINSNEFKLRFLRCELFMDVKKTASRIITFLDFLVELFGLYALEREIRITDFSRSELAIIRKGYCQFLPYRDNSGRRILIAFPNNGLENTCLLYRNKLILYLLWVAGKNCIDTQRKGIVLLGWFESSYRISIKTNVLKNNRNFHSQSLRVVSLHFCTPDTPFYRLRRATIIMRSGPMRSRLQMHLGEPIELQYALRYFGIKAGDNLPITPSGVIKTNYIRQWIRLRKLIESESNDNNNNISDIVECPYLNDVLLRQGGTLKNKHMGNMMFSNLIKINLQKECYNHQTNGELTLQYDIDDRTNIKTRKITNKIIDAIITGDGGGRFLSYSNEYKGWYHMTDREQIYSKVEYICRGSRFEMKKKKMMNSTAKLSASFSVQQKRTTTSAGTSTTTNNMQTVNSSTSMFQFQQYDRSEGGSSICSSKRTKTDFSSINNKNCSDNDNDNLNSLKLPIAGPVRLASHSPMFD</sequence>
<keyword evidence="3" id="KW-1185">Reference proteome</keyword>
<dbReference type="EMBL" id="KV784355">
    <property type="protein sequence ID" value="OEU19572.1"/>
    <property type="molecule type" value="Genomic_DNA"/>
</dbReference>
<reference evidence="2 3" key="1">
    <citation type="submission" date="2016-09" db="EMBL/GenBank/DDBJ databases">
        <title>Extensive genetic diversity and differential bi-allelic expression allows diatom success in the polar Southern Ocean.</title>
        <authorList>
            <consortium name="DOE Joint Genome Institute"/>
            <person name="Mock T."/>
            <person name="Otillar R.P."/>
            <person name="Strauss J."/>
            <person name="Dupont C."/>
            <person name="Frickenhaus S."/>
            <person name="Maumus F."/>
            <person name="Mcmullan M."/>
            <person name="Sanges R."/>
            <person name="Schmutz J."/>
            <person name="Toseland A."/>
            <person name="Valas R."/>
            <person name="Veluchamy A."/>
            <person name="Ward B.J."/>
            <person name="Allen A."/>
            <person name="Barry K."/>
            <person name="Falciatore A."/>
            <person name="Ferrante M."/>
            <person name="Fortunato A.E."/>
            <person name="Gloeckner G."/>
            <person name="Gruber A."/>
            <person name="Hipkin R."/>
            <person name="Janech M."/>
            <person name="Kroth P."/>
            <person name="Leese F."/>
            <person name="Lindquist E."/>
            <person name="Lyon B.R."/>
            <person name="Martin J."/>
            <person name="Mayer C."/>
            <person name="Parker M."/>
            <person name="Quesneville H."/>
            <person name="Raymond J."/>
            <person name="Uhlig C."/>
            <person name="Valentin K.U."/>
            <person name="Worden A.Z."/>
            <person name="Armbrust E.V."/>
            <person name="Bowler C."/>
            <person name="Green B."/>
            <person name="Moulton V."/>
            <person name="Van Oosterhout C."/>
            <person name="Grigoriev I."/>
        </authorList>
    </citation>
    <scope>NUCLEOTIDE SEQUENCE [LARGE SCALE GENOMIC DNA]</scope>
    <source>
        <strain evidence="2 3">CCMP1102</strain>
    </source>
</reference>
<dbReference type="KEGG" id="fcy:FRACYDRAFT_235630"/>
<protein>
    <submittedName>
        <fullName evidence="2">Uncharacterized protein</fullName>
    </submittedName>
</protein>
<dbReference type="Proteomes" id="UP000095751">
    <property type="component" value="Unassembled WGS sequence"/>
</dbReference>
<dbReference type="InParanoid" id="A0A1E7FN34"/>
<evidence type="ECO:0000313" key="3">
    <source>
        <dbReference type="Proteomes" id="UP000095751"/>
    </source>
</evidence>
<dbReference type="AlphaFoldDB" id="A0A1E7FN34"/>